<proteinExistence type="predicted"/>
<dbReference type="InterPro" id="IPR000182">
    <property type="entry name" value="GNAT_dom"/>
</dbReference>
<dbReference type="Pfam" id="PF00583">
    <property type="entry name" value="Acetyltransf_1"/>
    <property type="match status" value="1"/>
</dbReference>
<dbReference type="EMBL" id="PNQX01000001">
    <property type="protein sequence ID" value="PMQ20634.1"/>
    <property type="molecule type" value="Genomic_DNA"/>
</dbReference>
<reference evidence="2 3" key="1">
    <citation type="journal article" date="2017" name="Elife">
        <title>Extensive horizontal gene transfer in cheese-associated bacteria.</title>
        <authorList>
            <person name="Bonham K.S."/>
            <person name="Wolfe B.E."/>
            <person name="Dutton R.J."/>
        </authorList>
    </citation>
    <scope>NUCLEOTIDE SEQUENCE [LARGE SCALE GENOMIC DNA]</scope>
    <source>
        <strain evidence="2 3">JB182</strain>
    </source>
</reference>
<comment type="caution">
    <text evidence="2">The sequence shown here is derived from an EMBL/GenBank/DDBJ whole genome shotgun (WGS) entry which is preliminary data.</text>
</comment>
<dbReference type="PROSITE" id="PS51186">
    <property type="entry name" value="GNAT"/>
    <property type="match status" value="1"/>
</dbReference>
<sequence length="163" mass="17430">MISPIVATQPMQAADHPAIRRLSESLGRQAEPGNWSAGECQVVVKNPAGELLGWARAHWWEPADPLAPAGYYLAGIEVACGYRQRGVARSLTEARLSWIAQRASTAWCVVNAQNTASLALHRALGFEELARAPRFGTVVFNGGSGLLLSKEVVSSRGPAKAQV</sequence>
<dbReference type="InterPro" id="IPR016181">
    <property type="entry name" value="Acyl_CoA_acyltransferase"/>
</dbReference>
<feature type="domain" description="N-acetyltransferase" evidence="1">
    <location>
        <begin position="6"/>
        <end position="153"/>
    </location>
</feature>
<accession>A0A2N7S3D3</accession>
<gene>
    <name evidence="2" type="ORF">CIK84_03230</name>
</gene>
<evidence type="ECO:0000313" key="3">
    <source>
        <dbReference type="Proteomes" id="UP000235739"/>
    </source>
</evidence>
<name>A0A2N7S3D3_9MICC</name>
<organism evidence="2 3">
    <name type="scientific">Glutamicibacter arilaitensis</name>
    <dbReference type="NCBI Taxonomy" id="256701"/>
    <lineage>
        <taxon>Bacteria</taxon>
        <taxon>Bacillati</taxon>
        <taxon>Actinomycetota</taxon>
        <taxon>Actinomycetes</taxon>
        <taxon>Micrococcales</taxon>
        <taxon>Micrococcaceae</taxon>
        <taxon>Glutamicibacter</taxon>
    </lineage>
</organism>
<dbReference type="Proteomes" id="UP000235739">
    <property type="component" value="Unassembled WGS sequence"/>
</dbReference>
<dbReference type="Gene3D" id="3.40.630.30">
    <property type="match status" value="1"/>
</dbReference>
<evidence type="ECO:0000313" key="2">
    <source>
        <dbReference type="EMBL" id="PMQ20634.1"/>
    </source>
</evidence>
<evidence type="ECO:0000259" key="1">
    <source>
        <dbReference type="PROSITE" id="PS51186"/>
    </source>
</evidence>
<protein>
    <submittedName>
        <fullName evidence="2">N-acetyltransferase</fullName>
    </submittedName>
</protein>
<dbReference type="AlphaFoldDB" id="A0A2N7S3D3"/>
<dbReference type="SUPFAM" id="SSF55729">
    <property type="entry name" value="Acyl-CoA N-acyltransferases (Nat)"/>
    <property type="match status" value="1"/>
</dbReference>
<dbReference type="GO" id="GO:0016747">
    <property type="term" value="F:acyltransferase activity, transferring groups other than amino-acyl groups"/>
    <property type="evidence" value="ECO:0007669"/>
    <property type="project" value="InterPro"/>
</dbReference>
<keyword evidence="2" id="KW-0808">Transferase</keyword>